<keyword evidence="8 12" id="KW-0012">Acyltransferase</keyword>
<evidence type="ECO:0000256" key="10">
    <source>
        <dbReference type="NCBIfam" id="TIGR01347"/>
    </source>
</evidence>
<evidence type="ECO:0000313" key="12">
    <source>
        <dbReference type="EMBL" id="ADD79558.1"/>
    </source>
</evidence>
<evidence type="ECO:0000313" key="13">
    <source>
        <dbReference type="Proteomes" id="UP000001700"/>
    </source>
</evidence>
<dbReference type="AlphaFoldDB" id="D4G837"/>
<dbReference type="Gene3D" id="2.40.50.100">
    <property type="match status" value="1"/>
</dbReference>
<feature type="domain" description="Lipoyl-binding" evidence="11">
    <location>
        <begin position="7"/>
        <end position="82"/>
    </location>
</feature>
<comment type="catalytic activity">
    <reaction evidence="9">
        <text>N(6)-[(R)-dihydrolipoyl]-L-lysyl-[protein] + succinyl-CoA = N(6)-[(R)-S(8)-succinyldihydrolipoyl]-L-lysyl-[protein] + CoA</text>
        <dbReference type="Rhea" id="RHEA:15213"/>
        <dbReference type="Rhea" id="RHEA-COMP:10475"/>
        <dbReference type="Rhea" id="RHEA-COMP:20092"/>
        <dbReference type="ChEBI" id="CHEBI:57287"/>
        <dbReference type="ChEBI" id="CHEBI:57292"/>
        <dbReference type="ChEBI" id="CHEBI:83100"/>
        <dbReference type="ChEBI" id="CHEBI:83120"/>
        <dbReference type="EC" id="2.3.1.61"/>
    </reaction>
</comment>
<organism evidence="12 13">
    <name type="scientific">Riesia pediculicola (strain USDA)</name>
    <dbReference type="NCBI Taxonomy" id="515618"/>
    <lineage>
        <taxon>Bacteria</taxon>
        <taxon>Pseudomonadati</taxon>
        <taxon>Pseudomonadota</taxon>
        <taxon>Gammaproteobacteria</taxon>
        <taxon>Enterobacterales</taxon>
        <taxon>Enterobacteriaceae</taxon>
        <taxon>Candidatus Riesia</taxon>
    </lineage>
</organism>
<name>D4G837_RIEPU</name>
<dbReference type="InterPro" id="IPR011053">
    <property type="entry name" value="Single_hybrid_motif"/>
</dbReference>
<evidence type="ECO:0000259" key="11">
    <source>
        <dbReference type="PROSITE" id="PS50968"/>
    </source>
</evidence>
<dbReference type="RefSeq" id="WP_013087546.1">
    <property type="nucleotide sequence ID" value="NC_014109.1"/>
</dbReference>
<dbReference type="Gene3D" id="3.30.559.10">
    <property type="entry name" value="Chloramphenicol acetyltransferase-like domain"/>
    <property type="match status" value="1"/>
</dbReference>
<dbReference type="GO" id="GO:0004149">
    <property type="term" value="F:dihydrolipoyllysine-residue succinyltransferase activity"/>
    <property type="evidence" value="ECO:0007669"/>
    <property type="project" value="UniProtKB-UniRule"/>
</dbReference>
<dbReference type="SUPFAM" id="SSF52777">
    <property type="entry name" value="CoA-dependent acyltransferases"/>
    <property type="match status" value="1"/>
</dbReference>
<dbReference type="GO" id="GO:0005829">
    <property type="term" value="C:cytosol"/>
    <property type="evidence" value="ECO:0007669"/>
    <property type="project" value="TreeGrafter"/>
</dbReference>
<evidence type="ECO:0000256" key="9">
    <source>
        <dbReference type="ARBA" id="ARBA00052761"/>
    </source>
</evidence>
<dbReference type="OrthoDB" id="9805770at2"/>
<dbReference type="NCBIfam" id="TIGR01347">
    <property type="entry name" value="sucB"/>
    <property type="match status" value="1"/>
</dbReference>
<dbReference type="PANTHER" id="PTHR43416:SF5">
    <property type="entry name" value="DIHYDROLIPOYLLYSINE-RESIDUE SUCCINYLTRANSFERASE COMPONENT OF 2-OXOGLUTARATE DEHYDROGENASE COMPLEX, MITOCHONDRIAL"/>
    <property type="match status" value="1"/>
</dbReference>
<dbReference type="CDD" id="cd06849">
    <property type="entry name" value="lipoyl_domain"/>
    <property type="match status" value="1"/>
</dbReference>
<dbReference type="InterPro" id="IPR001078">
    <property type="entry name" value="2-oxoacid_DH_actylTfrase"/>
</dbReference>
<dbReference type="Proteomes" id="UP000001700">
    <property type="component" value="Chromosome"/>
</dbReference>
<dbReference type="HOGENOM" id="CLU_016733_0_0_6"/>
<dbReference type="EC" id="2.3.1.61" evidence="10"/>
<protein>
    <recommendedName>
        <fullName evidence="10">Dihydrolipoyllysine-residue succinyltransferase</fullName>
        <ecNumber evidence="10">2.3.1.61</ecNumber>
    </recommendedName>
</protein>
<evidence type="ECO:0000256" key="4">
    <source>
        <dbReference type="ARBA" id="ARBA00007317"/>
    </source>
</evidence>
<dbReference type="GO" id="GO:0033512">
    <property type="term" value="P:L-lysine catabolic process to acetyl-CoA via saccharopine"/>
    <property type="evidence" value="ECO:0007669"/>
    <property type="project" value="UniProtKB-UniPathway"/>
</dbReference>
<reference evidence="12" key="1">
    <citation type="submission" date="2008-05" db="EMBL/GenBank/DDBJ databases">
        <title>Genome sequence of Riesia pediculicola USDA.</title>
        <authorList>
            <person name="Kirkness E.F."/>
        </authorList>
    </citation>
    <scope>NUCLEOTIDE SEQUENCE [LARGE SCALE GENOMIC DNA]</scope>
    <source>
        <strain evidence="12">USDA</strain>
    </source>
</reference>
<sequence>MKKNCSKNPVLAPNLSESVSEANVLKWRKKVGDFVKEGELLVEIETDKIVLEISSPVSGTLESVLKGVGSLVKSREVLGYVNNCGDRKYIEKLSSDYFQKKSNRNESFSSPSLRRKILKDQNKLLTQKKNLKELDNFFKEEMNSVDKKKYPFGNMDLSLKKSMEKKNKSYKIIPMTNIRKCISDRLLRSKNNSVTLTTFNEINMQSIMNIRRSYERSFEKMYGFKMGITSFFVKACANSLKKYPEINASIDRENILYHNHIDINVAVSTKRGLITPILRKVEELHLVDIEKKIKEIIEKSSKNYLDLQDLKSGSFTITNGGIFGSLMSTPIINPPQSAILGMHVVQDRVISENKEIKISPMMYVTLSYDHRIIDGKEAIGFLLDVKESLENPILLLLS</sequence>
<keyword evidence="6 12" id="KW-0808">Transferase</keyword>
<comment type="pathway">
    <text evidence="3">Amino-acid degradation; L-lysine degradation via saccharopine pathway; glutaryl-CoA from L-lysine: step 6/6.</text>
</comment>
<comment type="cofactor">
    <cofactor evidence="1">
        <name>(R)-lipoate</name>
        <dbReference type="ChEBI" id="CHEBI:83088"/>
    </cofactor>
</comment>
<dbReference type="UniPathway" id="UPA00868">
    <property type="reaction ID" value="UER00840"/>
</dbReference>
<evidence type="ECO:0000256" key="6">
    <source>
        <dbReference type="ARBA" id="ARBA00022679"/>
    </source>
</evidence>
<gene>
    <name evidence="12" type="primary">sucB</name>
    <name evidence="12" type="ordered locus">RIEPE_0233</name>
</gene>
<comment type="similarity">
    <text evidence="4">Belongs to the 2-oxoacid dehydrogenase family.</text>
</comment>
<dbReference type="KEGG" id="rip:RIEPE_0233"/>
<keyword evidence="5" id="KW-0816">Tricarboxylic acid cycle</keyword>
<dbReference type="Pfam" id="PF00198">
    <property type="entry name" value="2-oxoacid_dh"/>
    <property type="match status" value="1"/>
</dbReference>
<dbReference type="eggNOG" id="COG0508">
    <property type="taxonomic scope" value="Bacteria"/>
</dbReference>
<keyword evidence="13" id="KW-1185">Reference proteome</keyword>
<evidence type="ECO:0000256" key="2">
    <source>
        <dbReference type="ARBA" id="ARBA00004052"/>
    </source>
</evidence>
<accession>D4G837</accession>
<proteinExistence type="inferred from homology"/>
<dbReference type="Pfam" id="PF00364">
    <property type="entry name" value="Biotin_lipoyl"/>
    <property type="match status" value="1"/>
</dbReference>
<dbReference type="STRING" id="515618.RIEPE_0233"/>
<dbReference type="PROSITE" id="PS00189">
    <property type="entry name" value="LIPOYL"/>
    <property type="match status" value="1"/>
</dbReference>
<dbReference type="EMBL" id="CP001085">
    <property type="protein sequence ID" value="ADD79558.1"/>
    <property type="molecule type" value="Genomic_DNA"/>
</dbReference>
<dbReference type="InterPro" id="IPR003016">
    <property type="entry name" value="2-oxoA_DH_lipoyl-BS"/>
</dbReference>
<evidence type="ECO:0000256" key="5">
    <source>
        <dbReference type="ARBA" id="ARBA00022532"/>
    </source>
</evidence>
<dbReference type="InterPro" id="IPR000089">
    <property type="entry name" value="Biotin_lipoyl"/>
</dbReference>
<dbReference type="PROSITE" id="PS50968">
    <property type="entry name" value="BIOTINYL_LIPOYL"/>
    <property type="match status" value="1"/>
</dbReference>
<dbReference type="InterPro" id="IPR023213">
    <property type="entry name" value="CAT-like_dom_sf"/>
</dbReference>
<dbReference type="InterPro" id="IPR006255">
    <property type="entry name" value="SucB"/>
</dbReference>
<dbReference type="PANTHER" id="PTHR43416">
    <property type="entry name" value="DIHYDROLIPOYLLYSINE-RESIDUE SUCCINYLTRANSFERASE COMPONENT OF 2-OXOGLUTARATE DEHYDROGENASE COMPLEX, MITOCHONDRIAL-RELATED"/>
    <property type="match status" value="1"/>
</dbReference>
<dbReference type="GO" id="GO:0045252">
    <property type="term" value="C:oxoglutarate dehydrogenase complex"/>
    <property type="evidence" value="ECO:0007669"/>
    <property type="project" value="UniProtKB-UniRule"/>
</dbReference>
<keyword evidence="7" id="KW-0450">Lipoyl</keyword>
<evidence type="ECO:0000256" key="8">
    <source>
        <dbReference type="ARBA" id="ARBA00023315"/>
    </source>
</evidence>
<evidence type="ECO:0000256" key="7">
    <source>
        <dbReference type="ARBA" id="ARBA00022823"/>
    </source>
</evidence>
<comment type="function">
    <text evidence="2">E2 component of the 2-oxoglutarate dehydrogenase (OGDH) complex which catalyzes the second step in the conversion of 2-oxoglutarate to succinyl-CoA and CO(2).</text>
</comment>
<evidence type="ECO:0000256" key="3">
    <source>
        <dbReference type="ARBA" id="ARBA00005145"/>
    </source>
</evidence>
<evidence type="ECO:0000256" key="1">
    <source>
        <dbReference type="ARBA" id="ARBA00001938"/>
    </source>
</evidence>
<dbReference type="GO" id="GO:0006099">
    <property type="term" value="P:tricarboxylic acid cycle"/>
    <property type="evidence" value="ECO:0007669"/>
    <property type="project" value="UniProtKB-UniRule"/>
</dbReference>
<dbReference type="SUPFAM" id="SSF51230">
    <property type="entry name" value="Single hybrid motif"/>
    <property type="match status" value="1"/>
</dbReference>
<dbReference type="InterPro" id="IPR050537">
    <property type="entry name" value="2-oxoacid_dehydrogenase"/>
</dbReference>